<feature type="binding site" evidence="5">
    <location>
        <position position="19"/>
    </location>
    <ligand>
        <name>Zn(2+)</name>
        <dbReference type="ChEBI" id="CHEBI:29105"/>
    </ligand>
</feature>
<gene>
    <name evidence="8" type="ORF">EW145_g7047</name>
</gene>
<evidence type="ECO:0000313" key="9">
    <source>
        <dbReference type="Proteomes" id="UP000308199"/>
    </source>
</evidence>
<dbReference type="Gene3D" id="2.30.42.10">
    <property type="match status" value="2"/>
</dbReference>
<evidence type="ECO:0000256" key="6">
    <source>
        <dbReference type="SAM" id="MobiDB-lite"/>
    </source>
</evidence>
<reference evidence="8 9" key="1">
    <citation type="submission" date="2019-02" db="EMBL/GenBank/DDBJ databases">
        <title>Genome sequencing of the rare red list fungi Phellinidium pouzarii.</title>
        <authorList>
            <person name="Buettner E."/>
            <person name="Kellner H."/>
        </authorList>
    </citation>
    <scope>NUCLEOTIDE SEQUENCE [LARGE SCALE GENOMIC DNA]</scope>
    <source>
        <strain evidence="8 9">DSM 108285</strain>
    </source>
</reference>
<comment type="subcellular location">
    <subcellularLocation>
        <location evidence="1">Golgi apparatus membrane</location>
    </subcellularLocation>
</comment>
<evidence type="ECO:0000256" key="4">
    <source>
        <dbReference type="ARBA" id="ARBA00023136"/>
    </source>
</evidence>
<keyword evidence="9" id="KW-1185">Reference proteome</keyword>
<dbReference type="SUPFAM" id="SSF50156">
    <property type="entry name" value="PDZ domain-like"/>
    <property type="match status" value="1"/>
</dbReference>
<evidence type="ECO:0000256" key="5">
    <source>
        <dbReference type="PIRSR" id="PIRSR607583-1"/>
    </source>
</evidence>
<proteinExistence type="predicted"/>
<dbReference type="PROSITE" id="PS51865">
    <property type="entry name" value="PDZ_GRASP"/>
    <property type="match status" value="2"/>
</dbReference>
<keyword evidence="3" id="KW-0333">Golgi apparatus</keyword>
<sequence length="311" mass="34820">MGAGQSVPYEGKAPTRGLHILRVTPNSPASQTDIEPFFDFIVGYEDVSRSVQTSIEAHDFERVVEEREGGRLDLIVWNSKGQTIRHVPIAPSREWSQPQQLDEGPENKTAAQPSLLGLSMRVCEPEFSLDNVWHVLDVLEDSPAESAGLVPYGDWIVGWSGGVLAAEGDFYDLVEAHEDKPLRVYVYSFDFNTLREVVLVPNRQWGGEGLLGCVFGYGLLHRIPPVQEDTQSEERFYDEAEVFVPADDEEYETYTHEHDHDEAEDPHDQERRVPTSIFQVKGRGLSSASNGDNNSSHYLDPPIRTATSPVL</sequence>
<dbReference type="GO" id="GO:0000139">
    <property type="term" value="C:Golgi membrane"/>
    <property type="evidence" value="ECO:0007669"/>
    <property type="project" value="UniProtKB-SubCell"/>
</dbReference>
<evidence type="ECO:0000313" key="8">
    <source>
        <dbReference type="EMBL" id="THH00659.1"/>
    </source>
</evidence>
<feature type="domain" description="PDZ GRASP-type" evidence="7">
    <location>
        <begin position="131"/>
        <end position="220"/>
    </location>
</feature>
<keyword evidence="4" id="KW-0472">Membrane</keyword>
<dbReference type="OrthoDB" id="3318at2759"/>
<feature type="region of interest" description="Disordered" evidence="6">
    <location>
        <begin position="252"/>
        <end position="311"/>
    </location>
</feature>
<dbReference type="AlphaFoldDB" id="A0A4S4KPY6"/>
<feature type="compositionally biased region" description="Polar residues" evidence="6">
    <location>
        <begin position="286"/>
        <end position="297"/>
    </location>
</feature>
<dbReference type="InterPro" id="IPR024958">
    <property type="entry name" value="GRASP_PDZ"/>
</dbReference>
<keyword evidence="5" id="KW-0862">Zinc</keyword>
<dbReference type="Proteomes" id="UP000308199">
    <property type="component" value="Unassembled WGS sequence"/>
</dbReference>
<dbReference type="Pfam" id="PF04495">
    <property type="entry name" value="GRASP55_65"/>
    <property type="match status" value="2"/>
</dbReference>
<dbReference type="EMBL" id="SGPK01000625">
    <property type="protein sequence ID" value="THH00659.1"/>
    <property type="molecule type" value="Genomic_DNA"/>
</dbReference>
<dbReference type="PANTHER" id="PTHR12893">
    <property type="entry name" value="GOLGI REASSEMBLY STACKING PROTEIN GRASP"/>
    <property type="match status" value="1"/>
</dbReference>
<evidence type="ECO:0000256" key="1">
    <source>
        <dbReference type="ARBA" id="ARBA00004394"/>
    </source>
</evidence>
<evidence type="ECO:0000256" key="2">
    <source>
        <dbReference type="ARBA" id="ARBA00022737"/>
    </source>
</evidence>
<evidence type="ECO:0000256" key="3">
    <source>
        <dbReference type="ARBA" id="ARBA00023034"/>
    </source>
</evidence>
<feature type="binding site" evidence="5">
    <location>
        <position position="123"/>
    </location>
    <ligand>
        <name>Zn(2+)</name>
        <dbReference type="ChEBI" id="CHEBI:29105"/>
    </ligand>
</feature>
<feature type="domain" description="PDZ GRASP-type" evidence="7">
    <location>
        <begin position="16"/>
        <end position="110"/>
    </location>
</feature>
<feature type="region of interest" description="Disordered" evidence="6">
    <location>
        <begin position="89"/>
        <end position="109"/>
    </location>
</feature>
<comment type="caution">
    <text evidence="8">The sequence shown here is derived from an EMBL/GenBank/DDBJ whole genome shotgun (WGS) entry which is preliminary data.</text>
</comment>
<name>A0A4S4KPY6_9AGAM</name>
<dbReference type="InterPro" id="IPR007583">
    <property type="entry name" value="GRASP55_65"/>
</dbReference>
<keyword evidence="5" id="KW-0479">Metal-binding</keyword>
<organism evidence="8 9">
    <name type="scientific">Phellinidium pouzarii</name>
    <dbReference type="NCBI Taxonomy" id="167371"/>
    <lineage>
        <taxon>Eukaryota</taxon>
        <taxon>Fungi</taxon>
        <taxon>Dikarya</taxon>
        <taxon>Basidiomycota</taxon>
        <taxon>Agaricomycotina</taxon>
        <taxon>Agaricomycetes</taxon>
        <taxon>Hymenochaetales</taxon>
        <taxon>Hymenochaetaceae</taxon>
        <taxon>Phellinidium</taxon>
    </lineage>
</organism>
<dbReference type="GO" id="GO:0007030">
    <property type="term" value="P:Golgi organization"/>
    <property type="evidence" value="ECO:0007669"/>
    <property type="project" value="TreeGrafter"/>
</dbReference>
<dbReference type="GO" id="GO:0046872">
    <property type="term" value="F:metal ion binding"/>
    <property type="evidence" value="ECO:0007669"/>
    <property type="project" value="UniProtKB-KW"/>
</dbReference>
<feature type="compositionally biased region" description="Basic and acidic residues" evidence="6">
    <location>
        <begin position="253"/>
        <end position="273"/>
    </location>
</feature>
<accession>A0A4S4KPY6</accession>
<keyword evidence="2" id="KW-0677">Repeat</keyword>
<dbReference type="FunFam" id="2.30.42.10:FF:000026">
    <property type="entry name" value="Golgi reassembly stacking protein 2"/>
    <property type="match status" value="1"/>
</dbReference>
<dbReference type="InterPro" id="IPR036034">
    <property type="entry name" value="PDZ_sf"/>
</dbReference>
<dbReference type="PANTHER" id="PTHR12893:SF0">
    <property type="entry name" value="GRASP65"/>
    <property type="match status" value="1"/>
</dbReference>
<protein>
    <recommendedName>
        <fullName evidence="7">PDZ GRASP-type domain-containing protein</fullName>
    </recommendedName>
</protein>
<evidence type="ECO:0000259" key="7">
    <source>
        <dbReference type="PROSITE" id="PS51865"/>
    </source>
</evidence>